<evidence type="ECO:0000256" key="4">
    <source>
        <dbReference type="ARBA" id="ARBA00022679"/>
    </source>
</evidence>
<organism evidence="11 12">
    <name type="scientific">Tritrichomonas musculus</name>
    <dbReference type="NCBI Taxonomy" id="1915356"/>
    <lineage>
        <taxon>Eukaryota</taxon>
        <taxon>Metamonada</taxon>
        <taxon>Parabasalia</taxon>
        <taxon>Tritrichomonadida</taxon>
        <taxon>Tritrichomonadidae</taxon>
        <taxon>Tritrichomonas</taxon>
    </lineage>
</organism>
<accession>A0ABR2KLU1</accession>
<dbReference type="PROSITE" id="PS50011">
    <property type="entry name" value="PROTEIN_KINASE_DOM"/>
    <property type="match status" value="1"/>
</dbReference>
<dbReference type="InterPro" id="IPR008271">
    <property type="entry name" value="Ser/Thr_kinase_AS"/>
</dbReference>
<keyword evidence="6" id="KW-0418">Kinase</keyword>
<feature type="compositionally biased region" description="Basic and acidic residues" evidence="9">
    <location>
        <begin position="340"/>
        <end position="356"/>
    </location>
</feature>
<dbReference type="Proteomes" id="UP001470230">
    <property type="component" value="Unassembled WGS sequence"/>
</dbReference>
<keyword evidence="7 8" id="KW-0067">ATP-binding</keyword>
<dbReference type="SMART" id="SM00220">
    <property type="entry name" value="S_TKc"/>
    <property type="match status" value="1"/>
</dbReference>
<dbReference type="PANTHER" id="PTHR43671">
    <property type="entry name" value="SERINE/THREONINE-PROTEIN KINASE NEK"/>
    <property type="match status" value="1"/>
</dbReference>
<reference evidence="11 12" key="1">
    <citation type="submission" date="2024-04" db="EMBL/GenBank/DDBJ databases">
        <title>Tritrichomonas musculus Genome.</title>
        <authorList>
            <person name="Alves-Ferreira E."/>
            <person name="Grigg M."/>
            <person name="Lorenzi H."/>
            <person name="Galac M."/>
        </authorList>
    </citation>
    <scope>NUCLEOTIDE SEQUENCE [LARGE SCALE GENOMIC DNA]</scope>
    <source>
        <strain evidence="11 12">EAF2021</strain>
    </source>
</reference>
<sequence length="839" mass="96432">MSVQSFPKNILDLALALPNYLREIKNYEIKRSIGKGGFGEVFLGTDKTTKKKVAIKQPLPGKIPANFSSAYIREIYIMASMNSISPYFLPLAGYTIESPYSIITEYMSKGSLSKYYQLNTSNPKFTGTQSQIMAIQILLGINSMHSRGFIHRDLKLGNILLDQDNIPRIADLGLSRAKTDDNLMTHKIGTYYTMAPEVFYNKPYTYSADVYSFGIILYVMNERRNPSQNMSKTELQNGSMYRIPSLQYSNTTSEEMRDLINSCISLDPKQRPTIQTIVGKLINGEVNFNGAKAAKIFQHFNKHKINNFIRPKLPDKIPNYQEKLQGLQQRYKSFLEDKKKRMEEQKKKSEEKEKSEATTTNITNNNQAANENTLIDNSFYEAFTKKMTELSPDNFDSFFDQIIKFYLGNDQYSKWQEFIVSSVSSIINTDYHYVHLFSNRNYEQLIPLTSPTLILYAVEYLGFLFEYSPNDVSPSSLKLMNDLIEKKPSEIAFIFSYYAAQFDKINDPFPAIDTFLNHHKFFLNDSDTSQSYLTIIYYLVTKFPAFCAKKMSDVKTVLSNSIKSKVALQHGLQTLALIYTPDFDDIIPFDIVTTGLTDETIRDLCISLLLRVDKIPFSEDLYTKLLELSKTNEKAARILLKLSECSAQHISHFVDNLDWLLYDLPTIKQTFTLFLSVFRNNQYRDKICLSDQFINFLNRFTSTHQSYYLSVIPSLLRRFNITKEFAKKLEVNGFFKNYFETAISLNDPEVNMKAAILLDQTARFFFCNDMLLFIPRLREMASINGQADVAISAATSLSYFPAFKITLVRCGFVQAFQYLRNSAVYGDKAKMFLKNIGGM</sequence>
<feature type="binding site" evidence="8">
    <location>
        <position position="62"/>
    </location>
    <ligand>
        <name>ATP</name>
        <dbReference type="ChEBI" id="CHEBI:30616"/>
    </ligand>
</feature>
<feature type="region of interest" description="Disordered" evidence="9">
    <location>
        <begin position="340"/>
        <end position="368"/>
    </location>
</feature>
<dbReference type="SUPFAM" id="SSF48371">
    <property type="entry name" value="ARM repeat"/>
    <property type="match status" value="1"/>
</dbReference>
<dbReference type="InterPro" id="IPR016024">
    <property type="entry name" value="ARM-type_fold"/>
</dbReference>
<dbReference type="InterPro" id="IPR017441">
    <property type="entry name" value="Protein_kinase_ATP_BS"/>
</dbReference>
<keyword evidence="3" id="KW-0723">Serine/threonine-protein kinase</keyword>
<proteinExistence type="inferred from homology"/>
<evidence type="ECO:0000256" key="8">
    <source>
        <dbReference type="PROSITE-ProRule" id="PRU10141"/>
    </source>
</evidence>
<evidence type="ECO:0000256" key="1">
    <source>
        <dbReference type="ARBA" id="ARBA00010886"/>
    </source>
</evidence>
<dbReference type="Pfam" id="PF00069">
    <property type="entry name" value="Pkinase"/>
    <property type="match status" value="1"/>
</dbReference>
<evidence type="ECO:0000313" key="12">
    <source>
        <dbReference type="Proteomes" id="UP001470230"/>
    </source>
</evidence>
<keyword evidence="12" id="KW-1185">Reference proteome</keyword>
<keyword evidence="4" id="KW-0808">Transferase</keyword>
<dbReference type="InterPro" id="IPR050660">
    <property type="entry name" value="NEK_Ser/Thr_kinase"/>
</dbReference>
<name>A0ABR2KLU1_9EUKA</name>
<comment type="similarity">
    <text evidence="1">Belongs to the protein kinase superfamily. NEK Ser/Thr protein kinase family. NIMA subfamily.</text>
</comment>
<dbReference type="Gene3D" id="1.10.510.10">
    <property type="entry name" value="Transferase(Phosphotransferase) domain 1"/>
    <property type="match status" value="1"/>
</dbReference>
<evidence type="ECO:0000256" key="3">
    <source>
        <dbReference type="ARBA" id="ARBA00022527"/>
    </source>
</evidence>
<feature type="compositionally biased region" description="Low complexity" evidence="9">
    <location>
        <begin position="357"/>
        <end position="368"/>
    </location>
</feature>
<evidence type="ECO:0000259" key="10">
    <source>
        <dbReference type="PROSITE" id="PS50011"/>
    </source>
</evidence>
<keyword evidence="5 8" id="KW-0547">Nucleotide-binding</keyword>
<dbReference type="PRINTS" id="PR00109">
    <property type="entry name" value="TYRKINASE"/>
</dbReference>
<evidence type="ECO:0000256" key="6">
    <source>
        <dbReference type="ARBA" id="ARBA00022777"/>
    </source>
</evidence>
<dbReference type="InterPro" id="IPR011009">
    <property type="entry name" value="Kinase-like_dom_sf"/>
</dbReference>
<gene>
    <name evidence="11" type="ORF">M9Y10_029119</name>
</gene>
<dbReference type="EMBL" id="JAPFFF010000004">
    <property type="protein sequence ID" value="KAK8891897.1"/>
    <property type="molecule type" value="Genomic_DNA"/>
</dbReference>
<dbReference type="PANTHER" id="PTHR43671:SF13">
    <property type="entry name" value="SERINE_THREONINE-PROTEIN KINASE NEK2"/>
    <property type="match status" value="1"/>
</dbReference>
<evidence type="ECO:0000313" key="11">
    <source>
        <dbReference type="EMBL" id="KAK8891897.1"/>
    </source>
</evidence>
<feature type="domain" description="Protein kinase" evidence="10">
    <location>
        <begin position="27"/>
        <end position="288"/>
    </location>
</feature>
<comment type="caution">
    <text evidence="11">The sequence shown here is derived from an EMBL/GenBank/DDBJ whole genome shotgun (WGS) entry which is preliminary data.</text>
</comment>
<dbReference type="EC" id="2.7.11.1" evidence="2"/>
<protein>
    <recommendedName>
        <fullName evidence="2">non-specific serine/threonine protein kinase</fullName>
        <ecNumber evidence="2">2.7.11.1</ecNumber>
    </recommendedName>
</protein>
<dbReference type="SUPFAM" id="SSF56112">
    <property type="entry name" value="Protein kinase-like (PK-like)"/>
    <property type="match status" value="1"/>
</dbReference>
<dbReference type="PROSITE" id="PS00108">
    <property type="entry name" value="PROTEIN_KINASE_ST"/>
    <property type="match status" value="1"/>
</dbReference>
<dbReference type="InterPro" id="IPR001245">
    <property type="entry name" value="Ser-Thr/Tyr_kinase_cat_dom"/>
</dbReference>
<dbReference type="InterPro" id="IPR000719">
    <property type="entry name" value="Prot_kinase_dom"/>
</dbReference>
<dbReference type="PROSITE" id="PS00107">
    <property type="entry name" value="PROTEIN_KINASE_ATP"/>
    <property type="match status" value="1"/>
</dbReference>
<evidence type="ECO:0000256" key="7">
    <source>
        <dbReference type="ARBA" id="ARBA00022840"/>
    </source>
</evidence>
<evidence type="ECO:0000256" key="5">
    <source>
        <dbReference type="ARBA" id="ARBA00022741"/>
    </source>
</evidence>
<evidence type="ECO:0000256" key="9">
    <source>
        <dbReference type="SAM" id="MobiDB-lite"/>
    </source>
</evidence>
<evidence type="ECO:0000256" key="2">
    <source>
        <dbReference type="ARBA" id="ARBA00012513"/>
    </source>
</evidence>